<organism evidence="1 2">
    <name type="scientific">Opisthorchis felineus</name>
    <dbReference type="NCBI Taxonomy" id="147828"/>
    <lineage>
        <taxon>Eukaryota</taxon>
        <taxon>Metazoa</taxon>
        <taxon>Spiralia</taxon>
        <taxon>Lophotrochozoa</taxon>
        <taxon>Platyhelminthes</taxon>
        <taxon>Trematoda</taxon>
        <taxon>Digenea</taxon>
        <taxon>Opisthorchiida</taxon>
        <taxon>Opisthorchiata</taxon>
        <taxon>Opisthorchiidae</taxon>
        <taxon>Opisthorchis</taxon>
    </lineage>
</organism>
<proteinExistence type="predicted"/>
<keyword evidence="2" id="KW-1185">Reference proteome</keyword>
<dbReference type="EMBL" id="SJOL01000634">
    <property type="protein sequence ID" value="TGZ75490.1"/>
    <property type="molecule type" value="Genomic_DNA"/>
</dbReference>
<feature type="non-terminal residue" evidence="1">
    <location>
        <position position="1"/>
    </location>
</feature>
<comment type="caution">
    <text evidence="1">The sequence shown here is derived from an EMBL/GenBank/DDBJ whole genome shotgun (WGS) entry which is preliminary data.</text>
</comment>
<gene>
    <name evidence="1" type="ORF">CRM22_000346</name>
</gene>
<protein>
    <submittedName>
        <fullName evidence="1">Uncharacterized protein</fullName>
    </submittedName>
</protein>
<dbReference type="AlphaFoldDB" id="A0A4S2MFE3"/>
<evidence type="ECO:0000313" key="1">
    <source>
        <dbReference type="EMBL" id="TGZ75490.1"/>
    </source>
</evidence>
<dbReference type="Proteomes" id="UP000308267">
    <property type="component" value="Unassembled WGS sequence"/>
</dbReference>
<reference evidence="1 2" key="1">
    <citation type="journal article" date="2019" name="BMC Genomics">
        <title>New insights from Opisthorchis felineus genome: update on genomics of the epidemiologically important liver flukes.</title>
        <authorList>
            <person name="Ershov N.I."/>
            <person name="Mordvinov V.A."/>
            <person name="Prokhortchouk E.B."/>
            <person name="Pakharukova M.Y."/>
            <person name="Gunbin K.V."/>
            <person name="Ustyantsev K."/>
            <person name="Genaev M.A."/>
            <person name="Blinov A.G."/>
            <person name="Mazur A."/>
            <person name="Boulygina E."/>
            <person name="Tsygankova S."/>
            <person name="Khrameeva E."/>
            <person name="Chekanov N."/>
            <person name="Fan G."/>
            <person name="Xiao A."/>
            <person name="Zhang H."/>
            <person name="Xu X."/>
            <person name="Yang H."/>
            <person name="Solovyev V."/>
            <person name="Lee S.M."/>
            <person name="Liu X."/>
            <person name="Afonnikov D.A."/>
            <person name="Skryabin K.G."/>
        </authorList>
    </citation>
    <scope>NUCLEOTIDE SEQUENCE [LARGE SCALE GENOMIC DNA]</scope>
    <source>
        <strain evidence="1">AK-0245</strain>
        <tissue evidence="1">Whole organism</tissue>
    </source>
</reference>
<feature type="non-terminal residue" evidence="1">
    <location>
        <position position="58"/>
    </location>
</feature>
<accession>A0A4S2MFE3</accession>
<sequence length="58" mass="6185">LTYGAGEAKANKHLTSNSFLAACIINSSNNPYFSHSDGISCNADQIDTRILISMPPTI</sequence>
<evidence type="ECO:0000313" key="2">
    <source>
        <dbReference type="Proteomes" id="UP000308267"/>
    </source>
</evidence>
<name>A0A4S2MFE3_OPIFE</name>